<keyword evidence="2" id="KW-1185">Reference proteome</keyword>
<reference evidence="1 2" key="1">
    <citation type="submission" date="2023-07" db="EMBL/GenBank/DDBJ databases">
        <title>Genomic Encyclopedia of Type Strains, Phase IV (KMG-IV): sequencing the most valuable type-strain genomes for metagenomic binning, comparative biology and taxonomic classification.</title>
        <authorList>
            <person name="Goeker M."/>
        </authorList>
    </citation>
    <scope>NUCLEOTIDE SEQUENCE [LARGE SCALE GENOMIC DNA]</scope>
    <source>
        <strain evidence="1 2">DSM 1112</strain>
    </source>
</reference>
<evidence type="ECO:0000313" key="2">
    <source>
        <dbReference type="Proteomes" id="UP001230207"/>
    </source>
</evidence>
<protein>
    <submittedName>
        <fullName evidence="1">Uncharacterized protein</fullName>
    </submittedName>
</protein>
<proteinExistence type="predicted"/>
<evidence type="ECO:0000313" key="1">
    <source>
        <dbReference type="EMBL" id="MDQ0322081.1"/>
    </source>
</evidence>
<accession>A0ABU0BV09</accession>
<comment type="caution">
    <text evidence="1">The sequence shown here is derived from an EMBL/GenBank/DDBJ whole genome shotgun (WGS) entry which is preliminary data.</text>
</comment>
<organism evidence="1 2">
    <name type="scientific">Pararhizobium capsulatum DSM 1112</name>
    <dbReference type="NCBI Taxonomy" id="1121113"/>
    <lineage>
        <taxon>Bacteria</taxon>
        <taxon>Pseudomonadati</taxon>
        <taxon>Pseudomonadota</taxon>
        <taxon>Alphaproteobacteria</taxon>
        <taxon>Hyphomicrobiales</taxon>
        <taxon>Rhizobiaceae</taxon>
        <taxon>Rhizobium/Agrobacterium group</taxon>
        <taxon>Pararhizobium</taxon>
    </lineage>
</organism>
<name>A0ABU0BV09_9HYPH</name>
<gene>
    <name evidence="1" type="ORF">QO002_004287</name>
</gene>
<dbReference type="EMBL" id="JAUSVF010000002">
    <property type="protein sequence ID" value="MDQ0322081.1"/>
    <property type="molecule type" value="Genomic_DNA"/>
</dbReference>
<dbReference type="Proteomes" id="UP001230207">
    <property type="component" value="Unassembled WGS sequence"/>
</dbReference>
<sequence>MLSLLVRHTAPWQVVEAAGLPIEGLFDDGAEGIHDVRP</sequence>